<name>A0ABP4UVY1_9ACTN</name>
<evidence type="ECO:0000313" key="1">
    <source>
        <dbReference type="EMBL" id="GAA1713038.1"/>
    </source>
</evidence>
<organism evidence="1 2">
    <name type="scientific">Dietzia cercidiphylli</name>
    <dbReference type="NCBI Taxonomy" id="498199"/>
    <lineage>
        <taxon>Bacteria</taxon>
        <taxon>Bacillati</taxon>
        <taxon>Actinomycetota</taxon>
        <taxon>Actinomycetes</taxon>
        <taxon>Mycobacteriales</taxon>
        <taxon>Dietziaceae</taxon>
        <taxon>Dietzia</taxon>
    </lineage>
</organism>
<sequence>MERSRAALPDDQYLARVGEVAYSVSYLEWTILGDLPRLADRLPATLALKHLEPKTTSGIASAVKSAASEVEDPQIRNYLVAVYKALFAVAAVRNDVLHARPATHPQQGQRLNRAETKNNTATGKRFWIDDGWFDEAIGTLNENLSAVTRVRPPLPNCR</sequence>
<evidence type="ECO:0000313" key="2">
    <source>
        <dbReference type="Proteomes" id="UP001500383"/>
    </source>
</evidence>
<dbReference type="EMBL" id="BAAAQG010000010">
    <property type="protein sequence ID" value="GAA1713038.1"/>
    <property type="molecule type" value="Genomic_DNA"/>
</dbReference>
<keyword evidence="2" id="KW-1185">Reference proteome</keyword>
<accession>A0ABP4UVY1</accession>
<dbReference type="RefSeq" id="WP_179523836.1">
    <property type="nucleotide sequence ID" value="NZ_BAAAQG010000010.1"/>
</dbReference>
<gene>
    <name evidence="1" type="ORF">GCM10009831_23440</name>
</gene>
<proteinExistence type="predicted"/>
<reference evidence="2" key="1">
    <citation type="journal article" date="2019" name="Int. J. Syst. Evol. Microbiol.">
        <title>The Global Catalogue of Microorganisms (GCM) 10K type strain sequencing project: providing services to taxonomists for standard genome sequencing and annotation.</title>
        <authorList>
            <consortium name="The Broad Institute Genomics Platform"/>
            <consortium name="The Broad Institute Genome Sequencing Center for Infectious Disease"/>
            <person name="Wu L."/>
            <person name="Ma J."/>
        </authorList>
    </citation>
    <scope>NUCLEOTIDE SEQUENCE [LARGE SCALE GENOMIC DNA]</scope>
    <source>
        <strain evidence="2">JCM 16002</strain>
    </source>
</reference>
<protein>
    <submittedName>
        <fullName evidence="1">Uncharacterized protein</fullName>
    </submittedName>
</protein>
<comment type="caution">
    <text evidence="1">The sequence shown here is derived from an EMBL/GenBank/DDBJ whole genome shotgun (WGS) entry which is preliminary data.</text>
</comment>
<dbReference type="Proteomes" id="UP001500383">
    <property type="component" value="Unassembled WGS sequence"/>
</dbReference>